<dbReference type="STRING" id="649349.Lbys_3117"/>
<keyword evidence="1" id="KW-0472">Membrane</keyword>
<keyword evidence="1" id="KW-0812">Transmembrane</keyword>
<keyword evidence="3" id="KW-1185">Reference proteome</keyword>
<feature type="transmembrane region" description="Helical" evidence="1">
    <location>
        <begin position="235"/>
        <end position="254"/>
    </location>
</feature>
<dbReference type="RefSeq" id="WP_013409806.1">
    <property type="nucleotide sequence ID" value="NC_014655.1"/>
</dbReference>
<evidence type="ECO:0000313" key="2">
    <source>
        <dbReference type="EMBL" id="ADQ18778.1"/>
    </source>
</evidence>
<proteinExistence type="predicted"/>
<reference key="1">
    <citation type="submission" date="2010-11" db="EMBL/GenBank/DDBJ databases">
        <title>The complete genome of Leadbetterella byssophila DSM 17132.</title>
        <authorList>
            <consortium name="US DOE Joint Genome Institute (JGI-PGF)"/>
            <person name="Lucas S."/>
            <person name="Copeland A."/>
            <person name="Lapidus A."/>
            <person name="Glavina del Rio T."/>
            <person name="Dalin E."/>
            <person name="Tice H."/>
            <person name="Bruce D."/>
            <person name="Goodwin L."/>
            <person name="Pitluck S."/>
            <person name="Kyrpides N."/>
            <person name="Mavromatis K."/>
            <person name="Ivanova N."/>
            <person name="Teshima H."/>
            <person name="Brettin T."/>
            <person name="Detter J.C."/>
            <person name="Han C."/>
            <person name="Tapia R."/>
            <person name="Land M."/>
            <person name="Hauser L."/>
            <person name="Markowitz V."/>
            <person name="Cheng J.-F."/>
            <person name="Hugenholtz P."/>
            <person name="Woyke T."/>
            <person name="Wu D."/>
            <person name="Tindall B."/>
            <person name="Pomrenke H.G."/>
            <person name="Brambilla E."/>
            <person name="Klenk H.-P."/>
            <person name="Eisen J.A."/>
        </authorList>
    </citation>
    <scope>NUCLEOTIDE SEQUENCE [LARGE SCALE GENOMIC DNA]</scope>
    <source>
        <strain>DSM 17132</strain>
    </source>
</reference>
<evidence type="ECO:0000256" key="1">
    <source>
        <dbReference type="SAM" id="Phobius"/>
    </source>
</evidence>
<accession>E4RUP2</accession>
<feature type="transmembrane region" description="Helical" evidence="1">
    <location>
        <begin position="102"/>
        <end position="119"/>
    </location>
</feature>
<dbReference type="AlphaFoldDB" id="E4RUP2"/>
<feature type="transmembrane region" description="Helical" evidence="1">
    <location>
        <begin position="12"/>
        <end position="32"/>
    </location>
</feature>
<feature type="transmembrane region" description="Helical" evidence="1">
    <location>
        <begin position="299"/>
        <end position="318"/>
    </location>
</feature>
<dbReference type="HOGENOM" id="CLU_056548_0_0_10"/>
<dbReference type="PANTHER" id="PTHR31061:SF24">
    <property type="entry name" value="LD22376P"/>
    <property type="match status" value="1"/>
</dbReference>
<feature type="transmembrane region" description="Helical" evidence="1">
    <location>
        <begin position="266"/>
        <end position="287"/>
    </location>
</feature>
<dbReference type="Proteomes" id="UP000007435">
    <property type="component" value="Chromosome"/>
</dbReference>
<feature type="transmembrane region" description="Helical" evidence="1">
    <location>
        <begin position="150"/>
        <end position="171"/>
    </location>
</feature>
<reference evidence="2 3" key="2">
    <citation type="journal article" date="2011" name="Stand. Genomic Sci.">
        <title>Complete genome sequence of Leadbetterella byssophila type strain (4M15).</title>
        <authorList>
            <person name="Abt B."/>
            <person name="Teshima H."/>
            <person name="Lucas S."/>
            <person name="Lapidus A."/>
            <person name="Del Rio T.G."/>
            <person name="Nolan M."/>
            <person name="Tice H."/>
            <person name="Cheng J.F."/>
            <person name="Pitluck S."/>
            <person name="Liolios K."/>
            <person name="Pagani I."/>
            <person name="Ivanova N."/>
            <person name="Mavromatis K."/>
            <person name="Pati A."/>
            <person name="Tapia R."/>
            <person name="Han C."/>
            <person name="Goodwin L."/>
            <person name="Chen A."/>
            <person name="Palaniappan K."/>
            <person name="Land M."/>
            <person name="Hauser L."/>
            <person name="Chang Y.J."/>
            <person name="Jeffries C.D."/>
            <person name="Rohde M."/>
            <person name="Goker M."/>
            <person name="Tindall B.J."/>
            <person name="Detter J.C."/>
            <person name="Woyke T."/>
            <person name="Bristow J."/>
            <person name="Eisen J.A."/>
            <person name="Markowitz V."/>
            <person name="Hugenholtz P."/>
            <person name="Klenk H.P."/>
            <person name="Kyrpides N.C."/>
        </authorList>
    </citation>
    <scope>NUCLEOTIDE SEQUENCE [LARGE SCALE GENOMIC DNA]</scope>
    <source>
        <strain evidence="3">DSM 17132 / JCM 16389 / KACC 11308 / NBRC 106382 / 4M15</strain>
    </source>
</reference>
<name>E4RUP2_LEAB4</name>
<dbReference type="PANTHER" id="PTHR31061">
    <property type="entry name" value="LD22376P"/>
    <property type="match status" value="1"/>
</dbReference>
<feature type="transmembrane region" description="Helical" evidence="1">
    <location>
        <begin position="208"/>
        <end position="228"/>
    </location>
</feature>
<feature type="transmembrane region" description="Helical" evidence="1">
    <location>
        <begin position="178"/>
        <end position="196"/>
    </location>
</feature>
<evidence type="ECO:0000313" key="3">
    <source>
        <dbReference type="Proteomes" id="UP000007435"/>
    </source>
</evidence>
<feature type="transmembrane region" description="Helical" evidence="1">
    <location>
        <begin position="52"/>
        <end position="72"/>
    </location>
</feature>
<keyword evidence="1" id="KW-1133">Transmembrane helix</keyword>
<organism evidence="2 3">
    <name type="scientific">Leadbetterella byssophila (strain DSM 17132 / JCM 16389 / KACC 11308 / NBRC 106382 / 4M15)</name>
    <dbReference type="NCBI Taxonomy" id="649349"/>
    <lineage>
        <taxon>Bacteria</taxon>
        <taxon>Pseudomonadati</taxon>
        <taxon>Bacteroidota</taxon>
        <taxon>Cytophagia</taxon>
        <taxon>Cytophagales</taxon>
        <taxon>Leadbetterellaceae</taxon>
        <taxon>Leadbetterella</taxon>
    </lineage>
</organism>
<gene>
    <name evidence="2" type="ordered locus">Lbys_3117</name>
</gene>
<protein>
    <submittedName>
        <fullName evidence="2">Uncharacterized protein</fullName>
    </submittedName>
</protein>
<feature type="transmembrane region" description="Helical" evidence="1">
    <location>
        <begin position="333"/>
        <end position="354"/>
    </location>
</feature>
<sequence>MNMEDQKKNRLLSIDIFRALTMFFMIFVNDLFTVKNVPKWMLHTEMHEDGMGFSDVIFPIFLLIVGMSIPFAKADWKGIGMRTFALLVMGVFLVNYEYFPSGPGKPLMSILAVTSFFLIWSVKSTVLTRVLGVAGLILFVYLYPGSMKTHWWGILGLIGWSYLIAAGLYKFCKGNLKALYVVAFLLLCLSVADHSGALDSIKPFRVHFWVVESGALPFLCVLGIIASVTYKKSLSYFYTLIALGVLWMVLGFVLRPIGGISKILATPSWVCICGGIGYLVYAVLFYVVDLKGKEGWAKLLMPAGAATLTCYLIPYYWYSLRSLTGWRSPEVNTWIGIILSLGLALFLIQVTGLLKRIRLRL</sequence>
<feature type="transmembrane region" description="Helical" evidence="1">
    <location>
        <begin position="126"/>
        <end position="144"/>
    </location>
</feature>
<dbReference type="eggNOG" id="COG4299">
    <property type="taxonomic scope" value="Bacteria"/>
</dbReference>
<feature type="transmembrane region" description="Helical" evidence="1">
    <location>
        <begin position="79"/>
        <end position="96"/>
    </location>
</feature>
<dbReference type="EMBL" id="CP002305">
    <property type="protein sequence ID" value="ADQ18778.1"/>
    <property type="molecule type" value="Genomic_DNA"/>
</dbReference>
<dbReference type="KEGG" id="lby:Lbys_3117"/>